<keyword evidence="1" id="KW-0472">Membrane</keyword>
<proteinExistence type="predicted"/>
<evidence type="ECO:0000313" key="2">
    <source>
        <dbReference type="EMBL" id="OGG79334.1"/>
    </source>
</evidence>
<name>A0A1F6F0F1_9BACT</name>
<dbReference type="Pfam" id="PF13181">
    <property type="entry name" value="TPR_8"/>
    <property type="match status" value="1"/>
</dbReference>
<dbReference type="Proteomes" id="UP000177372">
    <property type="component" value="Unassembled WGS sequence"/>
</dbReference>
<keyword evidence="1" id="KW-0812">Transmembrane</keyword>
<organism evidence="2 3">
    <name type="scientific">Candidatus Kaiserbacteria bacterium RIFCSPLOWO2_01_FULL_54_13</name>
    <dbReference type="NCBI Taxonomy" id="1798512"/>
    <lineage>
        <taxon>Bacteria</taxon>
        <taxon>Candidatus Kaiseribacteriota</taxon>
    </lineage>
</organism>
<dbReference type="EMBL" id="MFLZ01000031">
    <property type="protein sequence ID" value="OGG79334.1"/>
    <property type="molecule type" value="Genomic_DNA"/>
</dbReference>
<comment type="caution">
    <text evidence="2">The sequence shown here is derived from an EMBL/GenBank/DDBJ whole genome shotgun (WGS) entry which is preliminary data.</text>
</comment>
<protein>
    <submittedName>
        <fullName evidence="2">Uncharacterized protein</fullName>
    </submittedName>
</protein>
<dbReference type="Gene3D" id="1.25.40.10">
    <property type="entry name" value="Tetratricopeptide repeat domain"/>
    <property type="match status" value="1"/>
</dbReference>
<reference evidence="2 3" key="1">
    <citation type="journal article" date="2016" name="Nat. Commun.">
        <title>Thousands of microbial genomes shed light on interconnected biogeochemical processes in an aquifer system.</title>
        <authorList>
            <person name="Anantharaman K."/>
            <person name="Brown C.T."/>
            <person name="Hug L.A."/>
            <person name="Sharon I."/>
            <person name="Castelle C.J."/>
            <person name="Probst A.J."/>
            <person name="Thomas B.C."/>
            <person name="Singh A."/>
            <person name="Wilkins M.J."/>
            <person name="Karaoz U."/>
            <person name="Brodie E.L."/>
            <person name="Williams K.H."/>
            <person name="Hubbard S.S."/>
            <person name="Banfield J.F."/>
        </authorList>
    </citation>
    <scope>NUCLEOTIDE SEQUENCE [LARGE SCALE GENOMIC DNA]</scope>
</reference>
<sequence length="231" mass="25844">MQNTNKNIILGVVVVALLAGGAWWFTQNSSHPLPLVEDDAVSSWDFQGTHEDGGELEKKAKDEIVRLGSLYGNPEGEPTDYILNVSIANQYELLGDGESAYKYLGRALKIDSTKTGLAWRNLGSLLERLGALQTARIAYARAVEAQPFIEYHVARLRFLITHFADDTAAIEAAFEEAEKQYSDSPEILQLRARWHEKMGRPEEAIEAWQKIKSLMGGDLTIDREIARLRSL</sequence>
<accession>A0A1F6F0F1</accession>
<evidence type="ECO:0000256" key="1">
    <source>
        <dbReference type="SAM" id="Phobius"/>
    </source>
</evidence>
<dbReference type="AlphaFoldDB" id="A0A1F6F0F1"/>
<dbReference type="SMART" id="SM00028">
    <property type="entry name" value="TPR"/>
    <property type="match status" value="3"/>
</dbReference>
<keyword evidence="1" id="KW-1133">Transmembrane helix</keyword>
<evidence type="ECO:0000313" key="3">
    <source>
        <dbReference type="Proteomes" id="UP000177372"/>
    </source>
</evidence>
<feature type="transmembrane region" description="Helical" evidence="1">
    <location>
        <begin position="7"/>
        <end position="25"/>
    </location>
</feature>
<dbReference type="InterPro" id="IPR019734">
    <property type="entry name" value="TPR_rpt"/>
</dbReference>
<dbReference type="InterPro" id="IPR011990">
    <property type="entry name" value="TPR-like_helical_dom_sf"/>
</dbReference>
<gene>
    <name evidence="2" type="ORF">A3A39_00010</name>
</gene>
<dbReference type="SUPFAM" id="SSF48452">
    <property type="entry name" value="TPR-like"/>
    <property type="match status" value="1"/>
</dbReference>